<organism evidence="1 2">
    <name type="scientific">Pseudomonas amygdali pv. photiniae</name>
    <dbReference type="NCBI Taxonomy" id="251724"/>
    <lineage>
        <taxon>Bacteria</taxon>
        <taxon>Pseudomonadati</taxon>
        <taxon>Pseudomonadota</taxon>
        <taxon>Gammaproteobacteria</taxon>
        <taxon>Pseudomonadales</taxon>
        <taxon>Pseudomonadaceae</taxon>
        <taxon>Pseudomonas</taxon>
        <taxon>Pseudomonas amygdali</taxon>
    </lineage>
</organism>
<proteinExistence type="predicted"/>
<dbReference type="Pfam" id="PF07511">
    <property type="entry name" value="DUF1525"/>
    <property type="match status" value="1"/>
</dbReference>
<dbReference type="NCBIfam" id="TIGR03757">
    <property type="entry name" value="conj_TIGR03757"/>
    <property type="match status" value="1"/>
</dbReference>
<dbReference type="EMBL" id="RBSP01000108">
    <property type="protein sequence ID" value="RMS53881.1"/>
    <property type="molecule type" value="Genomic_DNA"/>
</dbReference>
<comment type="caution">
    <text evidence="1">The sequence shown here is derived from an EMBL/GenBank/DDBJ whole genome shotgun (WGS) entry which is preliminary data.</text>
</comment>
<sequence length="172" mass="19216">MAFPVPDTICRYCHMLPSRTYCFRSKRSLLGFLGLVMAAQITLAHAETWVITDRNHPVQTSAHVRLILLDEQERLETKLSEGLPANQQQAIAIMQQRLKSNDALRLQRDLALTQQNLVDAWSIGVTKVPAVVVDRKFVVYGETNATAAENRIAQWRAAANHQNASGQGDAPR</sequence>
<dbReference type="AlphaFoldDB" id="A0A658KFT4"/>
<evidence type="ECO:0000313" key="2">
    <source>
        <dbReference type="Proteomes" id="UP000270873"/>
    </source>
</evidence>
<evidence type="ECO:0000313" key="1">
    <source>
        <dbReference type="EMBL" id="RMS53881.1"/>
    </source>
</evidence>
<reference evidence="1 2" key="1">
    <citation type="submission" date="2018-08" db="EMBL/GenBank/DDBJ databases">
        <title>Recombination of ecologically and evolutionarily significant loci maintains genetic cohesion in the Pseudomonas syringae species complex.</title>
        <authorList>
            <person name="Dillon M."/>
            <person name="Thakur S."/>
            <person name="Almeida R.N.D."/>
            <person name="Weir B.S."/>
            <person name="Guttman D.S."/>
        </authorList>
    </citation>
    <scope>NUCLEOTIDE SEQUENCE [LARGE SCALE GENOMIC DNA]</scope>
    <source>
        <strain evidence="1 2">ICMP 7847</strain>
    </source>
</reference>
<gene>
    <name evidence="1" type="ORF">ALP66_102202</name>
</gene>
<accession>A0A658KFT4</accession>
<name>A0A658KFT4_PSEA0</name>
<dbReference type="Proteomes" id="UP000270873">
    <property type="component" value="Unassembled WGS sequence"/>
</dbReference>
<protein>
    <submittedName>
        <fullName evidence="1">Integrating conjugative element protein, family</fullName>
    </submittedName>
</protein>
<dbReference type="InterPro" id="IPR011090">
    <property type="entry name" value="Integr_conj_element_PFL4709"/>
</dbReference>